<name>A0A9D3U5A7_9ROSI</name>
<proteinExistence type="predicted"/>
<dbReference type="Proteomes" id="UP000828251">
    <property type="component" value="Unassembled WGS sequence"/>
</dbReference>
<feature type="domain" description="Reverse transcriptase" evidence="1">
    <location>
        <begin position="182"/>
        <end position="261"/>
    </location>
</feature>
<dbReference type="OrthoDB" id="999675at2759"/>
<dbReference type="EMBL" id="JAIQCV010000116">
    <property type="protein sequence ID" value="KAH1030152.1"/>
    <property type="molecule type" value="Genomic_DNA"/>
</dbReference>
<evidence type="ECO:0000259" key="1">
    <source>
        <dbReference type="Pfam" id="PF00078"/>
    </source>
</evidence>
<accession>A0A9D3U5A7</accession>
<dbReference type="AlphaFoldDB" id="A0A9D3U5A7"/>
<keyword evidence="3" id="KW-1185">Reference proteome</keyword>
<protein>
    <recommendedName>
        <fullName evidence="1">Reverse transcriptase domain-containing protein</fullName>
    </recommendedName>
</protein>
<dbReference type="Pfam" id="PF00078">
    <property type="entry name" value="RVT_1"/>
    <property type="match status" value="1"/>
</dbReference>
<organism evidence="2 3">
    <name type="scientific">Gossypium stocksii</name>
    <dbReference type="NCBI Taxonomy" id="47602"/>
    <lineage>
        <taxon>Eukaryota</taxon>
        <taxon>Viridiplantae</taxon>
        <taxon>Streptophyta</taxon>
        <taxon>Embryophyta</taxon>
        <taxon>Tracheophyta</taxon>
        <taxon>Spermatophyta</taxon>
        <taxon>Magnoliopsida</taxon>
        <taxon>eudicotyledons</taxon>
        <taxon>Gunneridae</taxon>
        <taxon>Pentapetalae</taxon>
        <taxon>rosids</taxon>
        <taxon>malvids</taxon>
        <taxon>Malvales</taxon>
        <taxon>Malvaceae</taxon>
        <taxon>Malvoideae</taxon>
        <taxon>Gossypium</taxon>
    </lineage>
</organism>
<evidence type="ECO:0000313" key="3">
    <source>
        <dbReference type="Proteomes" id="UP000828251"/>
    </source>
</evidence>
<sequence>MVEKFPFIASSVIRQSQSDHDAILIDLYGRKPKSHPYDARISFRYEECWAFEKDIKRIINKGWVKDENNYKIKIDNVRMSLRKWQRHKHWRMKKDICRLEENINKMIDSKSRGDNVKMLREYRRRLNYLYEWEERYWAQRSRAQWLNDGDRNTKYFHAKATRLLKKNSIEKINDENGNWIIEMLANRLKVILPKCISYNQSTFVPGKMIHDNILIAYELLHYHQKSRYSSNKGCVIKLDMSKAYDRVEWNFIETVMRRMGFAN</sequence>
<dbReference type="PANTHER" id="PTHR31635">
    <property type="entry name" value="REVERSE TRANSCRIPTASE DOMAIN-CONTAINING PROTEIN-RELATED"/>
    <property type="match status" value="1"/>
</dbReference>
<dbReference type="PANTHER" id="PTHR31635:SF196">
    <property type="entry name" value="REVERSE TRANSCRIPTASE DOMAIN-CONTAINING PROTEIN-RELATED"/>
    <property type="match status" value="1"/>
</dbReference>
<comment type="caution">
    <text evidence="2">The sequence shown here is derived from an EMBL/GenBank/DDBJ whole genome shotgun (WGS) entry which is preliminary data.</text>
</comment>
<evidence type="ECO:0000313" key="2">
    <source>
        <dbReference type="EMBL" id="KAH1030152.1"/>
    </source>
</evidence>
<gene>
    <name evidence="2" type="ORF">J1N35_046022</name>
</gene>
<dbReference type="InterPro" id="IPR000477">
    <property type="entry name" value="RT_dom"/>
</dbReference>
<reference evidence="2 3" key="1">
    <citation type="journal article" date="2021" name="Plant Biotechnol. J.">
        <title>Multi-omics assisted identification of the key and species-specific regulatory components of drought-tolerant mechanisms in Gossypium stocksii.</title>
        <authorList>
            <person name="Yu D."/>
            <person name="Ke L."/>
            <person name="Zhang D."/>
            <person name="Wu Y."/>
            <person name="Sun Y."/>
            <person name="Mei J."/>
            <person name="Sun J."/>
            <person name="Sun Y."/>
        </authorList>
    </citation>
    <scope>NUCLEOTIDE SEQUENCE [LARGE SCALE GENOMIC DNA]</scope>
    <source>
        <strain evidence="3">cv. E1</strain>
        <tissue evidence="2">Leaf</tissue>
    </source>
</reference>